<evidence type="ECO:0000313" key="1">
    <source>
        <dbReference type="EMBL" id="PIS40872.1"/>
    </source>
</evidence>
<protein>
    <submittedName>
        <fullName evidence="1">Uncharacterized protein</fullName>
    </submittedName>
</protein>
<name>A0A2H0YSZ3_9BACT</name>
<accession>A0A2H0YSZ3</accession>
<organism evidence="1 2">
    <name type="scientific">Candidatus Kerfeldbacteria bacterium CG08_land_8_20_14_0_20_43_14</name>
    <dbReference type="NCBI Taxonomy" id="2014246"/>
    <lineage>
        <taxon>Bacteria</taxon>
        <taxon>Candidatus Kerfeldiibacteriota</taxon>
    </lineage>
</organism>
<gene>
    <name evidence="1" type="ORF">COT26_01045</name>
</gene>
<evidence type="ECO:0000313" key="2">
    <source>
        <dbReference type="Proteomes" id="UP000236845"/>
    </source>
</evidence>
<comment type="caution">
    <text evidence="1">The sequence shown here is derived from an EMBL/GenBank/DDBJ whole genome shotgun (WGS) entry which is preliminary data.</text>
</comment>
<reference evidence="2" key="1">
    <citation type="submission" date="2017-09" db="EMBL/GenBank/DDBJ databases">
        <title>Depth-based differentiation of microbial function through sediment-hosted aquifers and enrichment of novel symbionts in the deep terrestrial subsurface.</title>
        <authorList>
            <person name="Probst A.J."/>
            <person name="Ladd B."/>
            <person name="Jarett J.K."/>
            <person name="Geller-Mcgrath D.E."/>
            <person name="Sieber C.M.K."/>
            <person name="Emerson J.B."/>
            <person name="Anantharaman K."/>
            <person name="Thomas B.C."/>
            <person name="Malmstrom R."/>
            <person name="Stieglmeier M."/>
            <person name="Klingl A."/>
            <person name="Woyke T."/>
            <person name="Ryan C.M."/>
            <person name="Banfield J.F."/>
        </authorList>
    </citation>
    <scope>NUCLEOTIDE SEQUENCE [LARGE SCALE GENOMIC DNA]</scope>
</reference>
<dbReference type="EMBL" id="PEXW01000020">
    <property type="protein sequence ID" value="PIS40872.1"/>
    <property type="molecule type" value="Genomic_DNA"/>
</dbReference>
<dbReference type="AlphaFoldDB" id="A0A2H0YSZ3"/>
<sequence length="59" mass="6494">MLKEIPNVKLLPEHEVKGGDAFNDGDKALYKFINGDLGVDELTNQLTGHLKAEQTNDQA</sequence>
<dbReference type="Proteomes" id="UP000236845">
    <property type="component" value="Unassembled WGS sequence"/>
</dbReference>
<proteinExistence type="predicted"/>